<gene>
    <name evidence="3" type="ORF">ZT1A5_G11485</name>
</gene>
<keyword evidence="1" id="KW-0233">DNA recombination</keyword>
<organism evidence="3 4">
    <name type="scientific">Zymoseptoria tritici ST99CH_1A5</name>
    <dbReference type="NCBI Taxonomy" id="1276529"/>
    <lineage>
        <taxon>Eukaryota</taxon>
        <taxon>Fungi</taxon>
        <taxon>Dikarya</taxon>
        <taxon>Ascomycota</taxon>
        <taxon>Pezizomycotina</taxon>
        <taxon>Dothideomycetes</taxon>
        <taxon>Dothideomycetidae</taxon>
        <taxon>Mycosphaerellales</taxon>
        <taxon>Mycosphaerellaceae</taxon>
        <taxon>Zymoseptoria</taxon>
    </lineage>
</organism>
<keyword evidence="1" id="KW-0067">ATP-binding</keyword>
<dbReference type="PANTHER" id="PTHR47642:SF6">
    <property type="entry name" value="ATP-DEPENDENT DNA HELICASE"/>
    <property type="match status" value="1"/>
</dbReference>
<dbReference type="InterPro" id="IPR010285">
    <property type="entry name" value="DNA_helicase_pif1-like_DEAD"/>
</dbReference>
<dbReference type="GO" id="GO:0006281">
    <property type="term" value="P:DNA repair"/>
    <property type="evidence" value="ECO:0007669"/>
    <property type="project" value="UniProtKB-KW"/>
</dbReference>
<name>A0A1Y6M043_ZYMTR</name>
<evidence type="ECO:0000256" key="1">
    <source>
        <dbReference type="RuleBase" id="RU363044"/>
    </source>
</evidence>
<dbReference type="Proteomes" id="UP000215453">
    <property type="component" value="Chromosome 14"/>
</dbReference>
<evidence type="ECO:0000313" key="3">
    <source>
        <dbReference type="EMBL" id="SMY30035.1"/>
    </source>
</evidence>
<dbReference type="InterPro" id="IPR051055">
    <property type="entry name" value="PIF1_helicase"/>
</dbReference>
<keyword evidence="1" id="KW-0234">DNA repair</keyword>
<dbReference type="GO" id="GO:0000723">
    <property type="term" value="P:telomere maintenance"/>
    <property type="evidence" value="ECO:0007669"/>
    <property type="project" value="InterPro"/>
</dbReference>
<keyword evidence="1" id="KW-0227">DNA damage</keyword>
<evidence type="ECO:0000313" key="4">
    <source>
        <dbReference type="Proteomes" id="UP000215453"/>
    </source>
</evidence>
<dbReference type="EMBL" id="LT882689">
    <property type="protein sequence ID" value="SMY30035.1"/>
    <property type="molecule type" value="Genomic_DNA"/>
</dbReference>
<dbReference type="AlphaFoldDB" id="A0A1Y6M043"/>
<keyword evidence="1" id="KW-0378">Hydrolase</keyword>
<dbReference type="PANTHER" id="PTHR47642">
    <property type="entry name" value="ATP-DEPENDENT DNA HELICASE"/>
    <property type="match status" value="1"/>
</dbReference>
<dbReference type="GO" id="GO:0016887">
    <property type="term" value="F:ATP hydrolysis activity"/>
    <property type="evidence" value="ECO:0007669"/>
    <property type="project" value="RHEA"/>
</dbReference>
<comment type="similarity">
    <text evidence="1">Belongs to the helicase family.</text>
</comment>
<dbReference type="Gene3D" id="3.40.50.300">
    <property type="entry name" value="P-loop containing nucleotide triphosphate hydrolases"/>
    <property type="match status" value="1"/>
</dbReference>
<dbReference type="SUPFAM" id="SSF52540">
    <property type="entry name" value="P-loop containing nucleoside triphosphate hydrolases"/>
    <property type="match status" value="1"/>
</dbReference>
<dbReference type="GO" id="GO:0006310">
    <property type="term" value="P:DNA recombination"/>
    <property type="evidence" value="ECO:0007669"/>
    <property type="project" value="UniProtKB-KW"/>
</dbReference>
<dbReference type="GO" id="GO:0043139">
    <property type="term" value="F:5'-3' DNA helicase activity"/>
    <property type="evidence" value="ECO:0007669"/>
    <property type="project" value="UniProtKB-EC"/>
</dbReference>
<sequence>MLAEGDHDNTHPNKPKAGRTALQEYEERPEDLLDTTLFEFCERHDLQRGSKNPTYIHSKDNHRLLNYYPRYEVEANDRTKYEDYCCPYFFPSDGDKERPFYRWSNAYEYCQIGGECPKDHGQDDYYGDIPDGDLDEFEQPERPVEGDPAYFQEVVNGNAIRDEDPDNLGDREMDRAANWAWKINTYIEHPEIHDNAEVDWWEHQKQENPIDYAVQSQSTAEIERLNPLQRQVFDMVLRHYSNLREGRNPEALRINIDGPAGTGKSFLIDLLSARLQQAVANENQPNPIQRLAPTGSAAHNINGSIVHSYLSIPIDSRLRQACPSRKDDWFGGYSFFMFGDFFQLPPVGEKPLFHNAPSKEPEVDGKQAYDSIDQTLALTAIVRQEGDEQAPFREVLPALRTGQATLQHWALLSTRV</sequence>
<dbReference type="Pfam" id="PF05970">
    <property type="entry name" value="PIF1"/>
    <property type="match status" value="1"/>
</dbReference>
<feature type="domain" description="DNA helicase Pif1-like DEAD-box helicase" evidence="2">
    <location>
        <begin position="225"/>
        <end position="323"/>
    </location>
</feature>
<reference evidence="3 4" key="1">
    <citation type="submission" date="2016-10" db="EMBL/GenBank/DDBJ databases">
        <authorList>
            <person name="Varghese N."/>
        </authorList>
    </citation>
    <scope>NUCLEOTIDE SEQUENCE [LARGE SCALE GENOMIC DNA]</scope>
</reference>
<comment type="catalytic activity">
    <reaction evidence="1">
        <text>ATP + H2O = ADP + phosphate + H(+)</text>
        <dbReference type="Rhea" id="RHEA:13065"/>
        <dbReference type="ChEBI" id="CHEBI:15377"/>
        <dbReference type="ChEBI" id="CHEBI:15378"/>
        <dbReference type="ChEBI" id="CHEBI:30616"/>
        <dbReference type="ChEBI" id="CHEBI:43474"/>
        <dbReference type="ChEBI" id="CHEBI:456216"/>
        <dbReference type="EC" id="5.6.2.3"/>
    </reaction>
</comment>
<dbReference type="GO" id="GO:0005524">
    <property type="term" value="F:ATP binding"/>
    <property type="evidence" value="ECO:0007669"/>
    <property type="project" value="UniProtKB-KW"/>
</dbReference>
<keyword evidence="1" id="KW-0547">Nucleotide-binding</keyword>
<comment type="cofactor">
    <cofactor evidence="1">
        <name>Mg(2+)</name>
        <dbReference type="ChEBI" id="CHEBI:18420"/>
    </cofactor>
</comment>
<dbReference type="EC" id="5.6.2.3" evidence="1"/>
<accession>A0A1Y6M043</accession>
<protein>
    <recommendedName>
        <fullName evidence="1">ATP-dependent DNA helicase</fullName>
        <ecNumber evidence="1">5.6.2.3</ecNumber>
    </recommendedName>
</protein>
<dbReference type="InterPro" id="IPR027417">
    <property type="entry name" value="P-loop_NTPase"/>
</dbReference>
<keyword evidence="1" id="KW-0347">Helicase</keyword>
<evidence type="ECO:0000259" key="2">
    <source>
        <dbReference type="Pfam" id="PF05970"/>
    </source>
</evidence>
<proteinExistence type="inferred from homology"/>